<evidence type="ECO:0000313" key="2">
    <source>
        <dbReference type="EMBL" id="KAF5334216.1"/>
    </source>
</evidence>
<protein>
    <submittedName>
        <fullName evidence="2">Uncharacterized protein</fullName>
    </submittedName>
</protein>
<reference evidence="2 3" key="1">
    <citation type="journal article" date="2020" name="ISME J.">
        <title>Uncovering the hidden diversity of litter-decomposition mechanisms in mushroom-forming fungi.</title>
        <authorList>
            <person name="Floudas D."/>
            <person name="Bentzer J."/>
            <person name="Ahren D."/>
            <person name="Johansson T."/>
            <person name="Persson P."/>
            <person name="Tunlid A."/>
        </authorList>
    </citation>
    <scope>NUCLEOTIDE SEQUENCE [LARGE SCALE GENOMIC DNA]</scope>
    <source>
        <strain evidence="2 3">CBS 175.51</strain>
    </source>
</reference>
<dbReference type="AlphaFoldDB" id="A0A8H5C409"/>
<accession>A0A8H5C409</accession>
<proteinExistence type="predicted"/>
<sequence length="245" mass="27300">MVVFTRAMIANPALASKKVALSEAKRESKLRAAAARKAEKENTDPTLQRAEKTSKVKFDEAAFRKWILEQDPRCALIDDMNVKCKTCDDQDIKLENVFYLRAWFRHVNRKAHQDREEEWAKKANVARASLRIEAPKISDFSWTRIGATKVAKGEEVALIGEALKSWIEKMKTFPSVHPSLGRDALPPPGFECQCTSAPDGCEHGPLSLCDKGAKCTLDLCTYHCGVKPSSGRATSVPRALCILRV</sequence>
<organism evidence="2 3">
    <name type="scientific">Ephemerocybe angulata</name>
    <dbReference type="NCBI Taxonomy" id="980116"/>
    <lineage>
        <taxon>Eukaryota</taxon>
        <taxon>Fungi</taxon>
        <taxon>Dikarya</taxon>
        <taxon>Basidiomycota</taxon>
        <taxon>Agaricomycotina</taxon>
        <taxon>Agaricomycetes</taxon>
        <taxon>Agaricomycetidae</taxon>
        <taxon>Agaricales</taxon>
        <taxon>Agaricineae</taxon>
        <taxon>Psathyrellaceae</taxon>
        <taxon>Ephemerocybe</taxon>
    </lineage>
</organism>
<comment type="caution">
    <text evidence="2">The sequence shown here is derived from an EMBL/GenBank/DDBJ whole genome shotgun (WGS) entry which is preliminary data.</text>
</comment>
<dbReference type="EMBL" id="JAACJK010000074">
    <property type="protein sequence ID" value="KAF5334216.1"/>
    <property type="molecule type" value="Genomic_DNA"/>
</dbReference>
<evidence type="ECO:0000313" key="3">
    <source>
        <dbReference type="Proteomes" id="UP000541558"/>
    </source>
</evidence>
<name>A0A8H5C409_9AGAR</name>
<evidence type="ECO:0000256" key="1">
    <source>
        <dbReference type="SAM" id="MobiDB-lite"/>
    </source>
</evidence>
<gene>
    <name evidence="2" type="ORF">D9611_014325</name>
</gene>
<dbReference type="OrthoDB" id="10284328at2759"/>
<keyword evidence="3" id="KW-1185">Reference proteome</keyword>
<feature type="region of interest" description="Disordered" evidence="1">
    <location>
        <begin position="32"/>
        <end position="51"/>
    </location>
</feature>
<dbReference type="Proteomes" id="UP000541558">
    <property type="component" value="Unassembled WGS sequence"/>
</dbReference>